<proteinExistence type="inferred from homology"/>
<evidence type="ECO:0000256" key="3">
    <source>
        <dbReference type="ARBA" id="ARBA00022763"/>
    </source>
</evidence>
<comment type="domain">
    <text evidence="9">Has 3 domains, the large (RuvB-L) and small ATPase (RuvB-S) domains and the C-terminal head (RuvB-H) domain. The head domain binds DNA, while the ATPase domains jointly bind ATP, ADP or are empty depending on the state of the subunit in the translocation cycle. During a single DNA translocation step the structure of each domain remains the same, but their relative positions change.</text>
</comment>
<evidence type="ECO:0000256" key="1">
    <source>
        <dbReference type="ARBA" id="ARBA00022490"/>
    </source>
</evidence>
<feature type="region of interest" description="Small ATPAse domain (RuvB-S)" evidence="9">
    <location>
        <begin position="198"/>
        <end position="268"/>
    </location>
</feature>
<protein>
    <recommendedName>
        <fullName evidence="9">Holliday junction branch migration complex subunit RuvB</fullName>
        <ecNumber evidence="9">3.6.4.-</ecNumber>
    </recommendedName>
</protein>
<feature type="domain" description="AAA+ ATPase" evidence="11">
    <location>
        <begin position="67"/>
        <end position="198"/>
    </location>
</feature>
<dbReference type="GO" id="GO:0006310">
    <property type="term" value="P:DNA recombination"/>
    <property type="evidence" value="ECO:0007669"/>
    <property type="project" value="UniProtKB-UniRule"/>
</dbReference>
<dbReference type="Gene3D" id="1.10.8.60">
    <property type="match status" value="1"/>
</dbReference>
<dbReference type="GO" id="GO:0006281">
    <property type="term" value="P:DNA repair"/>
    <property type="evidence" value="ECO:0007669"/>
    <property type="project" value="UniProtKB-UniRule"/>
</dbReference>
<dbReference type="GO" id="GO:0005524">
    <property type="term" value="F:ATP binding"/>
    <property type="evidence" value="ECO:0007669"/>
    <property type="project" value="UniProtKB-UniRule"/>
</dbReference>
<evidence type="ECO:0000259" key="11">
    <source>
        <dbReference type="SMART" id="SM00382"/>
    </source>
</evidence>
<dbReference type="InterPro" id="IPR008824">
    <property type="entry name" value="RuvB-like_N"/>
</dbReference>
<dbReference type="InterPro" id="IPR027417">
    <property type="entry name" value="P-loop_NTPase"/>
</dbReference>
<feature type="region of interest" description="Head domain (RuvB-H)" evidence="9">
    <location>
        <begin position="271"/>
        <end position="358"/>
    </location>
</feature>
<dbReference type="GO" id="GO:0048476">
    <property type="term" value="C:Holliday junction resolvase complex"/>
    <property type="evidence" value="ECO:0007669"/>
    <property type="project" value="UniProtKB-UniRule"/>
</dbReference>
<feature type="binding site" evidence="9">
    <location>
        <position position="197"/>
    </location>
    <ligand>
        <name>ATP</name>
        <dbReference type="ChEBI" id="CHEBI:30616"/>
    </ligand>
</feature>
<dbReference type="GO" id="GO:0016887">
    <property type="term" value="F:ATP hydrolysis activity"/>
    <property type="evidence" value="ECO:0007669"/>
    <property type="project" value="RHEA"/>
</dbReference>
<organism evidence="12">
    <name type="scientific">Caldilineaceae bacterium SB0662_bin_9</name>
    <dbReference type="NCBI Taxonomy" id="2605258"/>
    <lineage>
        <taxon>Bacteria</taxon>
        <taxon>Bacillati</taxon>
        <taxon>Chloroflexota</taxon>
        <taxon>Caldilineae</taxon>
        <taxon>Caldilineales</taxon>
        <taxon>Caldilineaceae</taxon>
    </lineage>
</organism>
<feature type="region of interest" description="Disordered" evidence="10">
    <location>
        <begin position="1"/>
        <end position="34"/>
    </location>
</feature>
<gene>
    <name evidence="9 12" type="primary">ruvB</name>
    <name evidence="12" type="ORF">F4Y08_08535</name>
</gene>
<dbReference type="NCBIfam" id="NF000868">
    <property type="entry name" value="PRK00080.1"/>
    <property type="match status" value="1"/>
</dbReference>
<dbReference type="InterPro" id="IPR036388">
    <property type="entry name" value="WH-like_DNA-bd_sf"/>
</dbReference>
<dbReference type="InterPro" id="IPR008823">
    <property type="entry name" value="RuvB_wg_C"/>
</dbReference>
<keyword evidence="6 9" id="KW-0238">DNA-binding</keyword>
<keyword evidence="1 9" id="KW-0963">Cytoplasm</keyword>
<evidence type="ECO:0000256" key="6">
    <source>
        <dbReference type="ARBA" id="ARBA00023125"/>
    </source>
</evidence>
<accession>A0A6B1DUJ9</accession>
<keyword evidence="12" id="KW-0347">Helicase</keyword>
<name>A0A6B1DUJ9_9CHLR</name>
<evidence type="ECO:0000256" key="4">
    <source>
        <dbReference type="ARBA" id="ARBA00022801"/>
    </source>
</evidence>
<feature type="binding site" evidence="9">
    <location>
        <position position="83"/>
    </location>
    <ligand>
        <name>ATP</name>
        <dbReference type="ChEBI" id="CHEBI:30616"/>
    </ligand>
</feature>
<feature type="binding site" evidence="9">
    <location>
        <position position="234"/>
    </location>
    <ligand>
        <name>ATP</name>
        <dbReference type="ChEBI" id="CHEBI:30616"/>
    </ligand>
</feature>
<dbReference type="EMBL" id="VXPY01000059">
    <property type="protein sequence ID" value="MYD90363.1"/>
    <property type="molecule type" value="Genomic_DNA"/>
</dbReference>
<feature type="binding site" evidence="9">
    <location>
        <position position="81"/>
    </location>
    <ligand>
        <name>ATP</name>
        <dbReference type="ChEBI" id="CHEBI:30616"/>
    </ligand>
</feature>
<dbReference type="Pfam" id="PF05491">
    <property type="entry name" value="WHD_RuvB"/>
    <property type="match status" value="1"/>
</dbReference>
<dbReference type="GO" id="GO:0005737">
    <property type="term" value="C:cytoplasm"/>
    <property type="evidence" value="ECO:0007669"/>
    <property type="project" value="UniProtKB-SubCell"/>
</dbReference>
<dbReference type="Gene3D" id="3.40.50.300">
    <property type="entry name" value="P-loop containing nucleotide triphosphate hydrolases"/>
    <property type="match status" value="1"/>
</dbReference>
<feature type="binding site" evidence="9">
    <location>
        <position position="82"/>
    </location>
    <ligand>
        <name>Mg(2+)</name>
        <dbReference type="ChEBI" id="CHEBI:18420"/>
    </ligand>
</feature>
<reference evidence="12" key="1">
    <citation type="submission" date="2019-09" db="EMBL/GenBank/DDBJ databases">
        <title>Characterisation of the sponge microbiome using genome-centric metagenomics.</title>
        <authorList>
            <person name="Engelberts J.P."/>
            <person name="Robbins S.J."/>
            <person name="De Goeij J.M."/>
            <person name="Aranda M."/>
            <person name="Bell S.C."/>
            <person name="Webster N.S."/>
        </authorList>
    </citation>
    <scope>NUCLEOTIDE SEQUENCE</scope>
    <source>
        <strain evidence="12">SB0662_bin_9</strain>
    </source>
</reference>
<comment type="caution">
    <text evidence="12">The sequence shown here is derived from an EMBL/GenBank/DDBJ whole genome shotgun (WGS) entry which is preliminary data.</text>
</comment>
<dbReference type="Pfam" id="PF05496">
    <property type="entry name" value="RuvB_N"/>
    <property type="match status" value="1"/>
</dbReference>
<comment type="function">
    <text evidence="9">The RuvA-RuvB-RuvC complex processes Holliday junction (HJ) DNA during genetic recombination and DNA repair, while the RuvA-RuvB complex plays an important role in the rescue of blocked DNA replication forks via replication fork reversal (RFR). RuvA specifically binds to HJ cruciform DNA, conferring on it an open structure. The RuvB hexamer acts as an ATP-dependent pump, pulling dsDNA into and through the RuvAB complex. RuvB forms 2 homohexamers on either side of HJ DNA bound by 1 or 2 RuvA tetramers; 4 subunits per hexamer contact DNA at a time. Coordinated motions by a converter formed by DNA-disengaged RuvB subunits stimulates ATP hydrolysis and nucleotide exchange. Immobilization of the converter enables RuvB to convert the ATP-contained energy into a lever motion, pulling 2 nucleotides of DNA out of the RuvA tetramer per ATP hydrolyzed, thus driving DNA branch migration. The RuvB motors rotate together with the DNA substrate, which together with the progressing nucleotide cycle form the mechanistic basis for DNA recombination by continuous HJ branch migration. Branch migration allows RuvC to scan DNA until it finds its consensus sequence, where it cleaves and resolves cruciform DNA.</text>
</comment>
<dbReference type="EC" id="3.6.4.-" evidence="9"/>
<keyword evidence="8 9" id="KW-0234">DNA repair</keyword>
<evidence type="ECO:0000256" key="2">
    <source>
        <dbReference type="ARBA" id="ARBA00022741"/>
    </source>
</evidence>
<comment type="caution">
    <text evidence="9">Lacks conserved residue(s) required for the propagation of feature annotation.</text>
</comment>
<feature type="binding site" evidence="9">
    <location>
        <position position="78"/>
    </location>
    <ligand>
        <name>ATP</name>
        <dbReference type="ChEBI" id="CHEBI:30616"/>
    </ligand>
</feature>
<feature type="binding site" evidence="9">
    <location>
        <position position="326"/>
    </location>
    <ligand>
        <name>DNA</name>
        <dbReference type="ChEBI" id="CHEBI:16991"/>
    </ligand>
</feature>
<dbReference type="HAMAP" id="MF_00016">
    <property type="entry name" value="DNA_HJ_migration_RuvB"/>
    <property type="match status" value="1"/>
</dbReference>
<keyword evidence="2 9" id="KW-0547">Nucleotide-binding</keyword>
<comment type="subcellular location">
    <subcellularLocation>
        <location evidence="9">Cytoplasm</location>
    </subcellularLocation>
</comment>
<sequence>MARQSSQVSSNRVDQEGAERLISGHRQPRDDRDAALRPQSLDELIGQDHLKNNMKILVQAARQRNEPLDHVLLYGPPGLGKTTLSQILAREMDSRLTITSGPAIEHGGQLSAILVNLGHADVLFIDEIHRLNRKVEETLYPAMEDKRLDYVVGEGPGARVVPLPLEHFTVIGATTRLASLTAPLRDRFGVLERFDFYSPEALSQIVLRASGLMNLEVDPEGAMEIAIRARGTPRVALRLLRRTRDFAQVKGDGTVDRAIAQRALELQGIDHLGMDRTDRMLLHSLLDNFRGGPVGLETLASSISEEADTIMDVVEPFLMQLGFLKRTNRGRVATEQAYHHLGLDIPINGANQSGLFEG</sequence>
<comment type="catalytic activity">
    <reaction evidence="9">
        <text>ATP + H2O = ADP + phosphate + H(+)</text>
        <dbReference type="Rhea" id="RHEA:13065"/>
        <dbReference type="ChEBI" id="CHEBI:15377"/>
        <dbReference type="ChEBI" id="CHEBI:15378"/>
        <dbReference type="ChEBI" id="CHEBI:30616"/>
        <dbReference type="ChEBI" id="CHEBI:43474"/>
        <dbReference type="ChEBI" id="CHEBI:456216"/>
    </reaction>
</comment>
<dbReference type="SMART" id="SM00382">
    <property type="entry name" value="AAA"/>
    <property type="match status" value="1"/>
</dbReference>
<comment type="similarity">
    <text evidence="9">Belongs to the RuvB family.</text>
</comment>
<evidence type="ECO:0000256" key="10">
    <source>
        <dbReference type="SAM" id="MobiDB-lite"/>
    </source>
</evidence>
<dbReference type="GO" id="GO:0009378">
    <property type="term" value="F:four-way junction helicase activity"/>
    <property type="evidence" value="ECO:0007669"/>
    <property type="project" value="InterPro"/>
</dbReference>
<dbReference type="CDD" id="cd00009">
    <property type="entry name" value="AAA"/>
    <property type="match status" value="1"/>
</dbReference>
<feature type="binding site" evidence="9">
    <location>
        <position position="37"/>
    </location>
    <ligand>
        <name>ATP</name>
        <dbReference type="ChEBI" id="CHEBI:30616"/>
    </ligand>
</feature>
<evidence type="ECO:0000256" key="8">
    <source>
        <dbReference type="ARBA" id="ARBA00023204"/>
    </source>
</evidence>
<keyword evidence="3 9" id="KW-0227">DNA damage</keyword>
<dbReference type="NCBIfam" id="TIGR00635">
    <property type="entry name" value="ruvB"/>
    <property type="match status" value="1"/>
</dbReference>
<dbReference type="InterPro" id="IPR041445">
    <property type="entry name" value="AAA_lid_4"/>
</dbReference>
<dbReference type="PANTHER" id="PTHR42848:SF1">
    <property type="entry name" value="HOLLIDAY JUNCTION BRANCH MIGRATION COMPLEX SUBUNIT RUVB"/>
    <property type="match status" value="1"/>
</dbReference>
<comment type="subunit">
    <text evidence="9">Homohexamer. Forms an RuvA(8)-RuvB(12)-Holliday junction (HJ) complex. HJ DNA is sandwiched between 2 RuvA tetramers; dsDNA enters through RuvA and exits via RuvB. An RuvB hexamer assembles on each DNA strand where it exits the tetramer. Each RuvB hexamer is contacted by two RuvA subunits (via domain III) on 2 adjacent RuvB subunits; this complex drives branch migration. In the full resolvosome a probable DNA-RuvA(4)-RuvB(12)-RuvC(2) complex forms which resolves the HJ.</text>
</comment>
<dbReference type="InterPro" id="IPR004605">
    <property type="entry name" value="DNA_helicase_Holl-junc_RuvB"/>
</dbReference>
<dbReference type="InterPro" id="IPR036390">
    <property type="entry name" value="WH_DNA-bd_sf"/>
</dbReference>
<dbReference type="GO" id="GO:0000400">
    <property type="term" value="F:four-way junction DNA binding"/>
    <property type="evidence" value="ECO:0007669"/>
    <property type="project" value="UniProtKB-UniRule"/>
</dbReference>
<feature type="binding site" evidence="9">
    <location>
        <position position="187"/>
    </location>
    <ligand>
        <name>ATP</name>
        <dbReference type="ChEBI" id="CHEBI:30616"/>
    </ligand>
</feature>
<dbReference type="SUPFAM" id="SSF52540">
    <property type="entry name" value="P-loop containing nucleoside triphosphate hydrolases"/>
    <property type="match status" value="1"/>
</dbReference>
<evidence type="ECO:0000256" key="9">
    <source>
        <dbReference type="HAMAP-Rule" id="MF_00016"/>
    </source>
</evidence>
<keyword evidence="5 9" id="KW-0067">ATP-binding</keyword>
<dbReference type="PANTHER" id="PTHR42848">
    <property type="match status" value="1"/>
</dbReference>
<feature type="binding site" evidence="9">
    <location>
        <position position="36"/>
    </location>
    <ligand>
        <name>ATP</name>
        <dbReference type="ChEBI" id="CHEBI:30616"/>
    </ligand>
</feature>
<feature type="binding site" evidence="9">
    <location>
        <position position="331"/>
    </location>
    <ligand>
        <name>DNA</name>
        <dbReference type="ChEBI" id="CHEBI:16991"/>
    </ligand>
</feature>
<dbReference type="AlphaFoldDB" id="A0A6B1DUJ9"/>
<dbReference type="Gene3D" id="1.10.10.10">
    <property type="entry name" value="Winged helix-like DNA-binding domain superfamily/Winged helix DNA-binding domain"/>
    <property type="match status" value="1"/>
</dbReference>
<evidence type="ECO:0000313" key="12">
    <source>
        <dbReference type="EMBL" id="MYD90363.1"/>
    </source>
</evidence>
<keyword evidence="4 9" id="KW-0378">Hydrolase</keyword>
<dbReference type="Pfam" id="PF17864">
    <property type="entry name" value="AAA_lid_4"/>
    <property type="match status" value="1"/>
</dbReference>
<keyword evidence="7 9" id="KW-0233">DNA recombination</keyword>
<evidence type="ECO:0000256" key="7">
    <source>
        <dbReference type="ARBA" id="ARBA00023172"/>
    </source>
</evidence>
<dbReference type="SUPFAM" id="SSF46785">
    <property type="entry name" value="Winged helix' DNA-binding domain"/>
    <property type="match status" value="1"/>
</dbReference>
<evidence type="ECO:0000256" key="5">
    <source>
        <dbReference type="ARBA" id="ARBA00022840"/>
    </source>
</evidence>
<feature type="compositionally biased region" description="Polar residues" evidence="10">
    <location>
        <begin position="1"/>
        <end position="12"/>
    </location>
</feature>
<feature type="binding site" evidence="9">
    <location>
        <position position="82"/>
    </location>
    <ligand>
        <name>ATP</name>
        <dbReference type="ChEBI" id="CHEBI:30616"/>
    </ligand>
</feature>
<dbReference type="InterPro" id="IPR003593">
    <property type="entry name" value="AAA+_ATPase"/>
</dbReference>